<keyword evidence="5" id="KW-0808">Transferase</keyword>
<dbReference type="InterPro" id="IPR000811">
    <property type="entry name" value="Glyco_trans_35"/>
</dbReference>
<reference evidence="7" key="1">
    <citation type="submission" date="2025-08" db="UniProtKB">
        <authorList>
            <consortium name="RefSeq"/>
        </authorList>
    </citation>
    <scope>IDENTIFICATION</scope>
</reference>
<dbReference type="Gene3D" id="3.40.50.2000">
    <property type="entry name" value="Glycogen Phosphorylase B"/>
    <property type="match status" value="1"/>
</dbReference>
<keyword evidence="5" id="KW-0328">Glycosyltransferase</keyword>
<dbReference type="KEGG" id="osn:118761239"/>
<accession>A0A7E6EHV9</accession>
<keyword evidence="5" id="KW-0663">Pyridoxal phosphate</keyword>
<dbReference type="GO" id="GO:0005737">
    <property type="term" value="C:cytoplasm"/>
    <property type="evidence" value="ECO:0007669"/>
    <property type="project" value="TreeGrafter"/>
</dbReference>
<evidence type="ECO:0000256" key="4">
    <source>
        <dbReference type="ARBA" id="ARBA00046783"/>
    </source>
</evidence>
<evidence type="ECO:0000256" key="3">
    <source>
        <dbReference type="ARBA" id="ARBA00037413"/>
    </source>
</evidence>
<dbReference type="GO" id="GO:0030170">
    <property type="term" value="F:pyridoxal phosphate binding"/>
    <property type="evidence" value="ECO:0007669"/>
    <property type="project" value="TreeGrafter"/>
</dbReference>
<dbReference type="AlphaFoldDB" id="A0A7E6EHV9"/>
<dbReference type="RefSeq" id="XP_036354903.1">
    <property type="nucleotide sequence ID" value="XM_036499010.1"/>
</dbReference>
<organism evidence="6 7">
    <name type="scientific">Octopus sinensis</name>
    <name type="common">East Asian common octopus</name>
    <dbReference type="NCBI Taxonomy" id="2607531"/>
    <lineage>
        <taxon>Eukaryota</taxon>
        <taxon>Metazoa</taxon>
        <taxon>Spiralia</taxon>
        <taxon>Lophotrochozoa</taxon>
        <taxon>Mollusca</taxon>
        <taxon>Cephalopoda</taxon>
        <taxon>Coleoidea</taxon>
        <taxon>Octopodiformes</taxon>
        <taxon>Octopoda</taxon>
        <taxon>Incirrata</taxon>
        <taxon>Octopodidae</taxon>
        <taxon>Octopus</taxon>
    </lineage>
</organism>
<dbReference type="GO" id="GO:0005980">
    <property type="term" value="P:glycogen catabolic process"/>
    <property type="evidence" value="ECO:0007669"/>
    <property type="project" value="TreeGrafter"/>
</dbReference>
<dbReference type="PANTHER" id="PTHR11468">
    <property type="entry name" value="GLYCOGEN PHOSPHORYLASE"/>
    <property type="match status" value="1"/>
</dbReference>
<keyword evidence="6" id="KW-1185">Reference proteome</keyword>
<gene>
    <name evidence="7" type="primary">LOC118761239</name>
</gene>
<comment type="function">
    <text evidence="3 5">Allosteric enzyme that catalyzes the rate-limiting step in glycogen catabolism, the phosphorolytic cleavage of glycogen to produce glucose-1-phosphate, and plays a central role in maintaining cellular and organismal glucose homeostasis.</text>
</comment>
<dbReference type="Proteomes" id="UP000515154">
    <property type="component" value="Unplaced"/>
</dbReference>
<comment type="cofactor">
    <cofactor evidence="5">
        <name>pyridoxal 5'-phosphate</name>
        <dbReference type="ChEBI" id="CHEBI:597326"/>
    </cofactor>
</comment>
<evidence type="ECO:0000313" key="7">
    <source>
        <dbReference type="RefSeq" id="XP_036354903.1"/>
    </source>
</evidence>
<dbReference type="EC" id="2.4.1.1" evidence="5"/>
<evidence type="ECO:0000256" key="2">
    <source>
        <dbReference type="ARBA" id="ARBA00036074"/>
    </source>
</evidence>
<keyword evidence="5" id="KW-0119">Carbohydrate metabolism</keyword>
<dbReference type="PANTHER" id="PTHR11468:SF3">
    <property type="entry name" value="GLYCOGEN PHOSPHORYLASE, LIVER FORM"/>
    <property type="match status" value="1"/>
</dbReference>
<sequence>MRRMSLIEEDCNKRNNKRKFASYVEKTFGFPIDPSSLFDVQVKRIHEYKRQLLNCLHIITLYNRLKRVKAGIEDYTVVPRTVIIGGKAAPGYKIAKLIIKLICNVADVVNNDPDTNNDLRVFFLPDYKVSLAEKIVPAADLSEQISLAGTEASGTGNMKFMVVTDG</sequence>
<dbReference type="GO" id="GO:0008184">
    <property type="term" value="F:glycogen phosphorylase activity"/>
    <property type="evidence" value="ECO:0007669"/>
    <property type="project" value="InterPro"/>
</dbReference>
<evidence type="ECO:0000256" key="5">
    <source>
        <dbReference type="RuleBase" id="RU000587"/>
    </source>
</evidence>
<dbReference type="Pfam" id="PF00343">
    <property type="entry name" value="Phosphorylase"/>
    <property type="match status" value="1"/>
</dbReference>
<evidence type="ECO:0000313" key="6">
    <source>
        <dbReference type="Proteomes" id="UP000515154"/>
    </source>
</evidence>
<protein>
    <recommendedName>
        <fullName evidence="5">Alpha-1,4 glucan phosphorylase</fullName>
        <ecNumber evidence="5">2.4.1.1</ecNumber>
    </recommendedName>
</protein>
<evidence type="ECO:0000256" key="1">
    <source>
        <dbReference type="ARBA" id="ARBA00006047"/>
    </source>
</evidence>
<name>A0A7E6EHV9_9MOLL</name>
<comment type="similarity">
    <text evidence="1 5">Belongs to the glycogen phosphorylase family.</text>
</comment>
<comment type="subunit">
    <text evidence="4">Homodimer; enzymatically active. Interacts with PPP1R3B; recruits the phosphatase PP1 which dephosphorylates and inactivates PYGL/glycogen phosphorylase.</text>
</comment>
<comment type="catalytic activity">
    <reaction evidence="2">
        <text>[(1-&gt;4)-alpha-D-glucosyl](n) + phosphate = [(1-&gt;4)-alpha-D-glucosyl](n-1) + alpha-D-glucose 1-phosphate</text>
        <dbReference type="Rhea" id="RHEA:41732"/>
        <dbReference type="Rhea" id="RHEA-COMP:9584"/>
        <dbReference type="Rhea" id="RHEA-COMP:9586"/>
        <dbReference type="ChEBI" id="CHEBI:15444"/>
        <dbReference type="ChEBI" id="CHEBI:43474"/>
        <dbReference type="ChEBI" id="CHEBI:58601"/>
        <dbReference type="EC" id="2.4.1.1"/>
    </reaction>
    <physiologicalReaction direction="left-to-right" evidence="2">
        <dbReference type="Rhea" id="RHEA:41733"/>
    </physiologicalReaction>
</comment>
<proteinExistence type="inferred from homology"/>
<dbReference type="SUPFAM" id="SSF53756">
    <property type="entry name" value="UDP-Glycosyltransferase/glycogen phosphorylase"/>
    <property type="match status" value="1"/>
</dbReference>